<comment type="caution">
    <text evidence="1">The sequence shown here is derived from an EMBL/GenBank/DDBJ whole genome shotgun (WGS) entry which is preliminary data.</text>
</comment>
<evidence type="ECO:0000313" key="2">
    <source>
        <dbReference type="Proteomes" id="UP001620626"/>
    </source>
</evidence>
<organism evidence="1 2">
    <name type="scientific">Heterodera trifolii</name>
    <dbReference type="NCBI Taxonomy" id="157864"/>
    <lineage>
        <taxon>Eukaryota</taxon>
        <taxon>Metazoa</taxon>
        <taxon>Ecdysozoa</taxon>
        <taxon>Nematoda</taxon>
        <taxon>Chromadorea</taxon>
        <taxon>Rhabditida</taxon>
        <taxon>Tylenchina</taxon>
        <taxon>Tylenchomorpha</taxon>
        <taxon>Tylenchoidea</taxon>
        <taxon>Heteroderidae</taxon>
        <taxon>Heteroderinae</taxon>
        <taxon>Heterodera</taxon>
    </lineage>
</organism>
<dbReference type="Proteomes" id="UP001620626">
    <property type="component" value="Unassembled WGS sequence"/>
</dbReference>
<keyword evidence="2" id="KW-1185">Reference proteome</keyword>
<accession>A0ABD2IUL5</accession>
<sequence length="148" mass="16959">MRKWRSDGNINGIIEIKRRIEQHFGTQFLEKMELARPIEMAFDIIDDQRLANLYVKILQKEDETLAQQNEVDLTTRILFADQRTFVEGKGPIDAGTLCNGDPTDRVPISGVPKRTQSIFGKFNWPNEGGQTSAENIFHLSIKRDHNFG</sequence>
<reference evidence="1 2" key="1">
    <citation type="submission" date="2024-10" db="EMBL/GenBank/DDBJ databases">
        <authorList>
            <person name="Kim D."/>
        </authorList>
    </citation>
    <scope>NUCLEOTIDE SEQUENCE [LARGE SCALE GENOMIC DNA]</scope>
    <source>
        <strain evidence="1">BH-2024</strain>
    </source>
</reference>
<dbReference type="AlphaFoldDB" id="A0ABD2IUL5"/>
<evidence type="ECO:0000313" key="1">
    <source>
        <dbReference type="EMBL" id="KAL3083664.1"/>
    </source>
</evidence>
<name>A0ABD2IUL5_9BILA</name>
<gene>
    <name evidence="1" type="ORF">niasHT_036792</name>
</gene>
<protein>
    <submittedName>
        <fullName evidence="1">Uncharacterized protein</fullName>
    </submittedName>
</protein>
<proteinExistence type="predicted"/>
<dbReference type="EMBL" id="JBICBT010001095">
    <property type="protein sequence ID" value="KAL3083664.1"/>
    <property type="molecule type" value="Genomic_DNA"/>
</dbReference>